<dbReference type="EMBL" id="BMAO01008191">
    <property type="protein sequence ID" value="GFR21578.1"/>
    <property type="molecule type" value="Genomic_DNA"/>
</dbReference>
<dbReference type="AlphaFoldDB" id="A0A8X6JDU6"/>
<reference evidence="1" key="1">
    <citation type="submission" date="2020-07" db="EMBL/GenBank/DDBJ databases">
        <title>Multicomponent nature underlies the extraordinary mechanical properties of spider dragline silk.</title>
        <authorList>
            <person name="Kono N."/>
            <person name="Nakamura H."/>
            <person name="Mori M."/>
            <person name="Yoshida Y."/>
            <person name="Ohtoshi R."/>
            <person name="Malay A.D."/>
            <person name="Moran D.A.P."/>
            <person name="Tomita M."/>
            <person name="Numata K."/>
            <person name="Arakawa K."/>
        </authorList>
    </citation>
    <scope>NUCLEOTIDE SEQUENCE</scope>
</reference>
<keyword evidence="2" id="KW-1185">Reference proteome</keyword>
<dbReference type="OrthoDB" id="8356369at2759"/>
<organism evidence="1 2">
    <name type="scientific">Trichonephila clavata</name>
    <name type="common">Joro spider</name>
    <name type="synonym">Nephila clavata</name>
    <dbReference type="NCBI Taxonomy" id="2740835"/>
    <lineage>
        <taxon>Eukaryota</taxon>
        <taxon>Metazoa</taxon>
        <taxon>Ecdysozoa</taxon>
        <taxon>Arthropoda</taxon>
        <taxon>Chelicerata</taxon>
        <taxon>Arachnida</taxon>
        <taxon>Araneae</taxon>
        <taxon>Araneomorphae</taxon>
        <taxon>Entelegynae</taxon>
        <taxon>Araneoidea</taxon>
        <taxon>Nephilidae</taxon>
        <taxon>Trichonephila</taxon>
    </lineage>
</organism>
<gene>
    <name evidence="1" type="ORF">TNCT_462741</name>
</gene>
<accession>A0A8X6JDU6</accession>
<sequence length="80" mass="8930">MTSAIPGAILILSAATTINSTKSSAEFTVSRTRNISSAPRRKKSSWLRPVERVQATNLPRPIRRVEYVAFKSARPCWKSK</sequence>
<dbReference type="Proteomes" id="UP000887116">
    <property type="component" value="Unassembled WGS sequence"/>
</dbReference>
<evidence type="ECO:0000313" key="1">
    <source>
        <dbReference type="EMBL" id="GFR21578.1"/>
    </source>
</evidence>
<comment type="caution">
    <text evidence="1">The sequence shown here is derived from an EMBL/GenBank/DDBJ whole genome shotgun (WGS) entry which is preliminary data.</text>
</comment>
<evidence type="ECO:0000313" key="2">
    <source>
        <dbReference type="Proteomes" id="UP000887116"/>
    </source>
</evidence>
<proteinExistence type="predicted"/>
<name>A0A8X6JDU6_TRICU</name>
<protein>
    <submittedName>
        <fullName evidence="1">Uncharacterized protein</fullName>
    </submittedName>
</protein>